<accession>A0A316WXW8</accession>
<dbReference type="EMBL" id="PPEI02000002">
    <property type="protein sequence ID" value="PWN66422.1"/>
    <property type="molecule type" value="Genomic_DNA"/>
</dbReference>
<evidence type="ECO:0000313" key="2">
    <source>
        <dbReference type="EMBL" id="PWN66422.1"/>
    </source>
</evidence>
<reference evidence="2" key="1">
    <citation type="submission" date="2018-04" db="EMBL/GenBank/DDBJ databases">
        <title>Draft Genome Sequences of Chryseobacterium lactis NCTC11390T isolated from milk, Chryseobacterium oncorhynchi 701B-08T from rainbow trout, and Chryseobacterium viscerum 687B-08T from diseased fish.</title>
        <authorList>
            <person name="Jeong J.-J."/>
            <person name="Lee Y.J."/>
            <person name="Pathiraja D."/>
            <person name="Park B."/>
            <person name="Choi I.-G."/>
            <person name="Kim K.D."/>
        </authorList>
    </citation>
    <scope>NUCLEOTIDE SEQUENCE [LARGE SCALE GENOMIC DNA]</scope>
    <source>
        <strain evidence="2">701B-08</strain>
    </source>
</reference>
<sequence length="938" mass="107239">MAENIENKVGLQGCYWKENDKLFSVSKGGTFILYTNNNNEFSVDERCVGGKTKNPKETVSKARWAFIYEFFFQKLEKAKQEDISENLWGPLSGGTDNVAKYGLGTKYKQGSKIIFKPESYSYYYGYKQRVELFTESPGTGFYFYIIPVDKPQISFAYFTKSEEVKRYGENVSLQIMLHAYNLDKKNKYKAKLYLLEEDIAKGLKETDDFEDNNLWKEPRVYNIANGVSGDNWNSYINLNFPIDIEWKKNQLTKKNFTVVIEVYKYWEEPGVIYGTNQKEERVNYKNYADDPTTDLVQYDPEILGLKDIDNKKSISSRFIVSEELMDHYLERIEQEKNNMIQYIGDVEYQKREFDPCGYSKITLKDEDDKDRASFVIFDETAAVGAIDKTKQSFAIITGDTRKNISITLDQLTTQDTFCQGLLLDQGQKHSEKKNVFQVDKVYAALKNGNDYVRRTDATHQEQQKNAGVATTKENENDTDVVKTNSSYNAGVAQQWREGVDYKIDSNEKITLMLKYVYNKTAFESVQAYANSKYANEAVNSLWTLKYFILSSGNSQTYFLPVSTCRYPNQIASVKIFPDIEWELAALIAVPLWKKTTFKFQATRENLRGYHGQFGFKYVRKELSVEAETEGKVGADFTLKASTSGKDYEAGYKIEKSIKKVIGTFNAVYEKSEIFDGTNEDVTQSAAYKKGVLKKFDFTIDPPNVAIALKWKHEVAKKAEYLGQVGWRIEGGVALKPFIAFGITVDLVPIVGKFGWIGKAVELIIKALEYTVKGLDIFFNFVFTAEVAGSISIGYHNLDGWDEKLKREFTITVNASLEAGVNYEGTALISTIVRDGITYETQEELKIKASLGAGVEYKEEWDSDKKGMFKNVTVTFLGAEAKLEVYSSITRRKKTVYNNDEVVSNQKGDVKHNNVHKLLEKDIWYGPEKIYTDDEKDSK</sequence>
<dbReference type="AlphaFoldDB" id="A0A316WXW8"/>
<protein>
    <submittedName>
        <fullName evidence="2">Uncharacterized protein</fullName>
    </submittedName>
</protein>
<dbReference type="OrthoDB" id="1207102at2"/>
<comment type="caution">
    <text evidence="2">The sequence shown here is derived from an EMBL/GenBank/DDBJ whole genome shotgun (WGS) entry which is preliminary data.</text>
</comment>
<organism evidence="2 3">
    <name type="scientific">Chryseobacterium oncorhynchi</name>
    <dbReference type="NCBI Taxonomy" id="741074"/>
    <lineage>
        <taxon>Bacteria</taxon>
        <taxon>Pseudomonadati</taxon>
        <taxon>Bacteroidota</taxon>
        <taxon>Flavobacteriia</taxon>
        <taxon>Flavobacteriales</taxon>
        <taxon>Weeksellaceae</taxon>
        <taxon>Chryseobacterium group</taxon>
        <taxon>Chryseobacterium</taxon>
    </lineage>
</organism>
<feature type="region of interest" description="Disordered" evidence="1">
    <location>
        <begin position="457"/>
        <end position="476"/>
    </location>
</feature>
<evidence type="ECO:0000313" key="3">
    <source>
        <dbReference type="Proteomes" id="UP000236182"/>
    </source>
</evidence>
<evidence type="ECO:0000256" key="1">
    <source>
        <dbReference type="SAM" id="MobiDB-lite"/>
    </source>
</evidence>
<dbReference type="RefSeq" id="WP_109620075.1">
    <property type="nucleotide sequence ID" value="NZ_PPEI02000002.1"/>
</dbReference>
<name>A0A316WXW8_9FLAO</name>
<keyword evidence="3" id="KW-1185">Reference proteome</keyword>
<gene>
    <name evidence="2" type="ORF">C1638_008670</name>
</gene>
<dbReference type="Proteomes" id="UP000236182">
    <property type="component" value="Unassembled WGS sequence"/>
</dbReference>
<proteinExistence type="predicted"/>